<dbReference type="Gene3D" id="1.20.1720.10">
    <property type="entry name" value="Multidrug resistance protein D"/>
    <property type="match status" value="1"/>
</dbReference>
<feature type="transmembrane region" description="Helical" evidence="8">
    <location>
        <begin position="142"/>
        <end position="161"/>
    </location>
</feature>
<dbReference type="NCBIfam" id="TIGR00710">
    <property type="entry name" value="efflux_Bcr_CflA"/>
    <property type="match status" value="1"/>
</dbReference>
<evidence type="ECO:0000313" key="10">
    <source>
        <dbReference type="EMBL" id="SAI72379.1"/>
    </source>
</evidence>
<feature type="transmembrane region" description="Helical" evidence="8">
    <location>
        <begin position="108"/>
        <end position="130"/>
    </location>
</feature>
<organism evidence="10 11">
    <name type="scientific">Bordetella trematum</name>
    <dbReference type="NCBI Taxonomy" id="123899"/>
    <lineage>
        <taxon>Bacteria</taxon>
        <taxon>Pseudomonadati</taxon>
        <taxon>Pseudomonadota</taxon>
        <taxon>Betaproteobacteria</taxon>
        <taxon>Burkholderiales</taxon>
        <taxon>Alcaligenaceae</taxon>
        <taxon>Bordetella</taxon>
    </lineage>
</organism>
<keyword evidence="5 8" id="KW-0812">Transmembrane</keyword>
<dbReference type="PANTHER" id="PTHR23502">
    <property type="entry name" value="MAJOR FACILITATOR SUPERFAMILY"/>
    <property type="match status" value="1"/>
</dbReference>
<dbReference type="InterPro" id="IPR036259">
    <property type="entry name" value="MFS_trans_sf"/>
</dbReference>
<feature type="transmembrane region" description="Helical" evidence="8">
    <location>
        <begin position="347"/>
        <end position="367"/>
    </location>
</feature>
<gene>
    <name evidence="10" type="primary">mdtL</name>
    <name evidence="10" type="ORF">SAMEA3906487_03168</name>
</gene>
<sequence length="397" mass="41289">MPVCFSPVRPWPASLFGALVLMAPFDLLASLAMDVYLPVVAGMPQALDTSAFLIQLTLSLYLLILGCGQLIFGPLSDRCGRRPILLGGASLYAVASVGMALADSGAGFLSWRIAQALGASAALVATFATVRDVYAERPESATIYGLFSAMLAFVPALGPLLGAAVDAWAGWRAIFWMLALLSLASGWRAWRRWPETRVSPATDSRIRVARIMCNRSFLVHTLGFATAMGAFFVFFSSAPGVLMRRGGYDGLSFSLAFASVAGVMLVVSRLAGRAVQRWGHAACFASGAALILAAGLSLGGAAWIGGPLFLCFVVPMWIAAAGLVLMVSVTANGALADFGAAAGLAVALYYGLQSLLVAVVGTTLLALFDDGSAGPLAAYCVLMPAASLAAFSRLKKV</sequence>
<evidence type="ECO:0000256" key="4">
    <source>
        <dbReference type="ARBA" id="ARBA00022475"/>
    </source>
</evidence>
<evidence type="ECO:0000256" key="1">
    <source>
        <dbReference type="ARBA" id="ARBA00004651"/>
    </source>
</evidence>
<reference evidence="10 11" key="1">
    <citation type="submission" date="2016-04" db="EMBL/GenBank/DDBJ databases">
        <authorList>
            <consortium name="Pathogen Informatics"/>
        </authorList>
    </citation>
    <scope>NUCLEOTIDE SEQUENCE [LARGE SCALE GENOMIC DNA]</scope>
    <source>
        <strain evidence="10 11">H044680328</strain>
    </source>
</reference>
<feature type="transmembrane region" description="Helical" evidence="8">
    <location>
        <begin position="373"/>
        <end position="391"/>
    </location>
</feature>
<evidence type="ECO:0000256" key="8">
    <source>
        <dbReference type="RuleBase" id="RU365088"/>
    </source>
</evidence>
<keyword evidence="4" id="KW-1003">Cell membrane</keyword>
<comment type="subcellular location">
    <subcellularLocation>
        <location evidence="8">Cell inner membrane</location>
        <topology evidence="8">Multi-pass membrane protein</topology>
    </subcellularLocation>
    <subcellularLocation>
        <location evidence="1">Cell membrane</location>
        <topology evidence="1">Multi-pass membrane protein</topology>
    </subcellularLocation>
</comment>
<keyword evidence="8" id="KW-0997">Cell inner membrane</keyword>
<keyword evidence="3 8" id="KW-0813">Transport</keyword>
<dbReference type="InterPro" id="IPR020846">
    <property type="entry name" value="MFS_dom"/>
</dbReference>
<feature type="transmembrane region" description="Helical" evidence="8">
    <location>
        <begin position="316"/>
        <end position="335"/>
    </location>
</feature>
<evidence type="ECO:0000313" key="11">
    <source>
        <dbReference type="Proteomes" id="UP000076825"/>
    </source>
</evidence>
<keyword evidence="7 8" id="KW-0472">Membrane</keyword>
<dbReference type="PROSITE" id="PS50850">
    <property type="entry name" value="MFS"/>
    <property type="match status" value="1"/>
</dbReference>
<feature type="transmembrane region" description="Helical" evidence="8">
    <location>
        <begin position="12"/>
        <end position="32"/>
    </location>
</feature>
<feature type="transmembrane region" description="Helical" evidence="8">
    <location>
        <begin position="173"/>
        <end position="190"/>
    </location>
</feature>
<feature type="transmembrane region" description="Helical" evidence="8">
    <location>
        <begin position="84"/>
        <end position="102"/>
    </location>
</feature>
<feature type="transmembrane region" description="Helical" evidence="8">
    <location>
        <begin position="250"/>
        <end position="271"/>
    </location>
</feature>
<dbReference type="PATRIC" id="fig|123899.6.peg.3163"/>
<evidence type="ECO:0000256" key="7">
    <source>
        <dbReference type="ARBA" id="ARBA00023136"/>
    </source>
</evidence>
<dbReference type="STRING" id="123899.SAMEA3906487_03168"/>
<dbReference type="GeneID" id="56589590"/>
<protein>
    <recommendedName>
        <fullName evidence="8">Bcr/CflA family efflux transporter</fullName>
    </recommendedName>
</protein>
<dbReference type="GO" id="GO:1990961">
    <property type="term" value="P:xenobiotic detoxification by transmembrane export across the plasma membrane"/>
    <property type="evidence" value="ECO:0007669"/>
    <property type="project" value="InterPro"/>
</dbReference>
<name>A0A157KIF0_9BORD</name>
<accession>A0A157KIF0</accession>
<evidence type="ECO:0000256" key="6">
    <source>
        <dbReference type="ARBA" id="ARBA00022989"/>
    </source>
</evidence>
<dbReference type="SUPFAM" id="SSF103473">
    <property type="entry name" value="MFS general substrate transporter"/>
    <property type="match status" value="1"/>
</dbReference>
<dbReference type="InterPro" id="IPR011701">
    <property type="entry name" value="MFS"/>
</dbReference>
<evidence type="ECO:0000256" key="5">
    <source>
        <dbReference type="ARBA" id="ARBA00022692"/>
    </source>
</evidence>
<keyword evidence="6 8" id="KW-1133">Transmembrane helix</keyword>
<dbReference type="EMBL" id="LT546645">
    <property type="protein sequence ID" value="SAI72379.1"/>
    <property type="molecule type" value="Genomic_DNA"/>
</dbReference>
<dbReference type="KEGG" id="btrm:SAMEA390648703168"/>
<dbReference type="InterPro" id="IPR004812">
    <property type="entry name" value="Efflux_drug-R_Bcr/CmlA"/>
</dbReference>
<dbReference type="Proteomes" id="UP000076825">
    <property type="component" value="Chromosome 1"/>
</dbReference>
<dbReference type="eggNOG" id="COG2814">
    <property type="taxonomic scope" value="Bacteria"/>
</dbReference>
<feature type="domain" description="Major facilitator superfamily (MFS) profile" evidence="9">
    <location>
        <begin position="18"/>
        <end position="397"/>
    </location>
</feature>
<evidence type="ECO:0000256" key="2">
    <source>
        <dbReference type="ARBA" id="ARBA00006236"/>
    </source>
</evidence>
<dbReference type="AlphaFoldDB" id="A0A157KIF0"/>
<dbReference type="PANTHER" id="PTHR23502:SF132">
    <property type="entry name" value="POLYAMINE TRANSPORTER 2-RELATED"/>
    <property type="match status" value="1"/>
</dbReference>
<dbReference type="Pfam" id="PF07690">
    <property type="entry name" value="MFS_1"/>
    <property type="match status" value="1"/>
</dbReference>
<dbReference type="GO" id="GO:0005886">
    <property type="term" value="C:plasma membrane"/>
    <property type="evidence" value="ECO:0007669"/>
    <property type="project" value="UniProtKB-SubCell"/>
</dbReference>
<dbReference type="GO" id="GO:0042910">
    <property type="term" value="F:xenobiotic transmembrane transporter activity"/>
    <property type="evidence" value="ECO:0007669"/>
    <property type="project" value="InterPro"/>
</dbReference>
<evidence type="ECO:0000259" key="9">
    <source>
        <dbReference type="PROSITE" id="PS50850"/>
    </source>
</evidence>
<feature type="transmembrane region" description="Helical" evidence="8">
    <location>
        <begin position="217"/>
        <end position="238"/>
    </location>
</feature>
<keyword evidence="11" id="KW-1185">Reference proteome</keyword>
<comment type="similarity">
    <text evidence="2 8">Belongs to the major facilitator superfamily. Bcr/CmlA family.</text>
</comment>
<evidence type="ECO:0000256" key="3">
    <source>
        <dbReference type="ARBA" id="ARBA00022448"/>
    </source>
</evidence>
<feature type="transmembrane region" description="Helical" evidence="8">
    <location>
        <begin position="52"/>
        <end position="72"/>
    </location>
</feature>
<proteinExistence type="inferred from homology"/>
<dbReference type="NCBIfam" id="NF033134">
    <property type="entry name" value="cmlA_floR"/>
    <property type="match status" value="1"/>
</dbReference>
<dbReference type="OrthoDB" id="9814303at2"/>
<feature type="transmembrane region" description="Helical" evidence="8">
    <location>
        <begin position="283"/>
        <end position="304"/>
    </location>
</feature>
<dbReference type="RefSeq" id="WP_025516356.1">
    <property type="nucleotide sequence ID" value="NZ_CP016340.1"/>
</dbReference>